<keyword evidence="10 12" id="KW-0472">Membrane</keyword>
<proteinExistence type="inferred from homology"/>
<evidence type="ECO:0000256" key="11">
    <source>
        <dbReference type="SAM" id="MobiDB-lite"/>
    </source>
</evidence>
<keyword evidence="14" id="KW-0614">Plasmid</keyword>
<dbReference type="SMART" id="SM01323">
    <property type="entry name" value="YajC"/>
    <property type="match status" value="1"/>
</dbReference>
<comment type="subcellular location">
    <subcellularLocation>
        <location evidence="1">Cell membrane</location>
        <topology evidence="1">Single-pass membrane protein</topology>
    </subcellularLocation>
</comment>
<evidence type="ECO:0000256" key="8">
    <source>
        <dbReference type="ARBA" id="ARBA00022989"/>
    </source>
</evidence>
<feature type="transmembrane region" description="Helical" evidence="12">
    <location>
        <begin position="20"/>
        <end position="39"/>
    </location>
</feature>
<geneLocation type="plasmid" evidence="14">
    <name>MAGMO_p1</name>
</geneLocation>
<evidence type="ECO:0000256" key="3">
    <source>
        <dbReference type="ARBA" id="ARBA00014962"/>
    </source>
</evidence>
<keyword evidence="7" id="KW-0653">Protein transport</keyword>
<dbReference type="Pfam" id="PF02699">
    <property type="entry name" value="YajC"/>
    <property type="match status" value="1"/>
</dbReference>
<gene>
    <name evidence="13" type="primary">yajC</name>
    <name evidence="13" type="ORF">MAGMO_4121</name>
    <name evidence="14" type="ORF">MAGMO_p10017</name>
</gene>
<evidence type="ECO:0000313" key="13">
    <source>
        <dbReference type="EMBL" id="CRH08249.1"/>
    </source>
</evidence>
<dbReference type="PRINTS" id="PR01853">
    <property type="entry name" value="YAJCTRNLCASE"/>
</dbReference>
<feature type="compositionally biased region" description="Basic and acidic residues" evidence="11">
    <location>
        <begin position="121"/>
        <end position="143"/>
    </location>
</feature>
<evidence type="ECO:0000256" key="2">
    <source>
        <dbReference type="ARBA" id="ARBA00006742"/>
    </source>
</evidence>
<evidence type="ECO:0000256" key="4">
    <source>
        <dbReference type="ARBA" id="ARBA00022448"/>
    </source>
</evidence>
<evidence type="ECO:0000256" key="6">
    <source>
        <dbReference type="ARBA" id="ARBA00022692"/>
    </source>
</evidence>
<dbReference type="GO" id="GO:0015031">
    <property type="term" value="P:protein transport"/>
    <property type="evidence" value="ECO:0007669"/>
    <property type="project" value="UniProtKB-KW"/>
</dbReference>
<evidence type="ECO:0000256" key="10">
    <source>
        <dbReference type="ARBA" id="ARBA00023136"/>
    </source>
</evidence>
<dbReference type="EMBL" id="LO017727">
    <property type="protein sequence ID" value="CRH08249.1"/>
    <property type="molecule type" value="Genomic_DNA"/>
</dbReference>
<evidence type="ECO:0000256" key="1">
    <source>
        <dbReference type="ARBA" id="ARBA00004162"/>
    </source>
</evidence>
<dbReference type="GO" id="GO:0005886">
    <property type="term" value="C:plasma membrane"/>
    <property type="evidence" value="ECO:0007669"/>
    <property type="project" value="UniProtKB-SubCell"/>
</dbReference>
<dbReference type="NCBIfam" id="TIGR00739">
    <property type="entry name" value="yajC"/>
    <property type="match status" value="1"/>
</dbReference>
<organism evidence="13">
    <name type="scientific">Magnetococcus massalia (strain MO-1)</name>
    <dbReference type="NCBI Taxonomy" id="451514"/>
    <lineage>
        <taxon>Bacteria</taxon>
        <taxon>Pseudomonadati</taxon>
        <taxon>Pseudomonadota</taxon>
        <taxon>Magnetococcia</taxon>
        <taxon>Magnetococcales</taxon>
        <taxon>Magnetococcaceae</taxon>
        <taxon>Magnetococcus</taxon>
    </lineage>
</organism>
<evidence type="ECO:0000313" key="14">
    <source>
        <dbReference type="EMBL" id="CRH08316.1"/>
    </source>
</evidence>
<accession>A0A1S7LPX6</accession>
<comment type="similarity">
    <text evidence="2">Belongs to the YajC family.</text>
</comment>
<feature type="region of interest" description="Disordered" evidence="11">
    <location>
        <begin position="112"/>
        <end position="143"/>
    </location>
</feature>
<evidence type="ECO:0000256" key="9">
    <source>
        <dbReference type="ARBA" id="ARBA00023010"/>
    </source>
</evidence>
<dbReference type="PANTHER" id="PTHR33909">
    <property type="entry name" value="SEC TRANSLOCON ACCESSORY COMPLEX SUBUNIT YAJC"/>
    <property type="match status" value="1"/>
</dbReference>
<reference evidence="13" key="1">
    <citation type="submission" date="2015-04" db="EMBL/GenBank/DDBJ databases">
        <authorList>
            <person name="Syromyatnikov M.Y."/>
            <person name="Popov V.N."/>
        </authorList>
    </citation>
    <scope>NUCLEOTIDE SEQUENCE</scope>
    <source>
        <strain evidence="13">MO-1</strain>
        <plasmid evidence="14">MAGMO_p1</plasmid>
    </source>
</reference>
<evidence type="ECO:0000256" key="12">
    <source>
        <dbReference type="SAM" id="Phobius"/>
    </source>
</evidence>
<dbReference type="InterPro" id="IPR003849">
    <property type="entry name" value="Preprotein_translocase_YajC"/>
</dbReference>
<dbReference type="PANTHER" id="PTHR33909:SF1">
    <property type="entry name" value="SEC TRANSLOCON ACCESSORY COMPLEX SUBUNIT YAJC"/>
    <property type="match status" value="1"/>
</dbReference>
<keyword evidence="4" id="KW-0813">Transport</keyword>
<sequence length="143" mass="16066">MLDFLITPAYAQGQAAAQGGGMESLIFMILLFGILYFLLIRPQQKQVKQHKEMVSNLRRGDRVVTQGGIVGQIHRVDDNNEELIVEVGEVEVDNKVRKPVRMRVRRSAIGSVVDKSVPTEGEEKAEEKSEEKSEEKKDDEKSA</sequence>
<dbReference type="EMBL" id="LO017728">
    <property type="protein sequence ID" value="CRH08316.1"/>
    <property type="molecule type" value="Genomic_DNA"/>
</dbReference>
<keyword evidence="6 12" id="KW-0812">Transmembrane</keyword>
<dbReference type="AlphaFoldDB" id="A0A1S7LPX6"/>
<name>A0A1S7LPX6_MAGMO</name>
<keyword evidence="5" id="KW-1003">Cell membrane</keyword>
<keyword evidence="9" id="KW-0811">Translocation</keyword>
<dbReference type="RefSeq" id="WP_176704645.1">
    <property type="nucleotide sequence ID" value="NZ_LO017728.1"/>
</dbReference>
<evidence type="ECO:0000256" key="7">
    <source>
        <dbReference type="ARBA" id="ARBA00022927"/>
    </source>
</evidence>
<keyword evidence="8 12" id="KW-1133">Transmembrane helix</keyword>
<protein>
    <recommendedName>
        <fullName evidence="3">Sec translocon accessory complex subunit YajC</fullName>
    </recommendedName>
</protein>
<evidence type="ECO:0000256" key="5">
    <source>
        <dbReference type="ARBA" id="ARBA00022475"/>
    </source>
</evidence>